<keyword evidence="3" id="KW-0805">Transcription regulation</keyword>
<dbReference type="STRING" id="47855.GA0070606_1753"/>
<dbReference type="InterPro" id="IPR013249">
    <property type="entry name" value="RNA_pol_sigma70_r4_t2"/>
</dbReference>
<reference evidence="10" key="1">
    <citation type="submission" date="2016-06" db="EMBL/GenBank/DDBJ databases">
        <authorList>
            <person name="Varghese N."/>
            <person name="Submissions Spin"/>
        </authorList>
    </citation>
    <scope>NUCLEOTIDE SEQUENCE [LARGE SCALE GENOMIC DNA]</scope>
    <source>
        <strain evidence="10">DSM 43903</strain>
    </source>
</reference>
<feature type="domain" description="RNA polymerase sigma factor 70 region 4 type 2" evidence="8">
    <location>
        <begin position="152"/>
        <end position="204"/>
    </location>
</feature>
<dbReference type="NCBIfam" id="TIGR02937">
    <property type="entry name" value="sigma70-ECF"/>
    <property type="match status" value="1"/>
</dbReference>
<name>A0A1C6UBB8_9ACTN</name>
<keyword evidence="10" id="KW-1185">Reference proteome</keyword>
<dbReference type="EMBL" id="FMHZ01000002">
    <property type="protein sequence ID" value="SCL51159.1"/>
    <property type="molecule type" value="Genomic_DNA"/>
</dbReference>
<feature type="region of interest" description="Disordered" evidence="6">
    <location>
        <begin position="1"/>
        <end position="30"/>
    </location>
</feature>
<feature type="domain" description="RNA polymerase sigma-70 region 2" evidence="7">
    <location>
        <begin position="34"/>
        <end position="100"/>
    </location>
</feature>
<dbReference type="InterPro" id="IPR014305">
    <property type="entry name" value="RNA_pol_sigma-G_actinobac"/>
</dbReference>
<dbReference type="RefSeq" id="WP_091096631.1">
    <property type="nucleotide sequence ID" value="NZ_FMHZ01000002.1"/>
</dbReference>
<dbReference type="InterPro" id="IPR036388">
    <property type="entry name" value="WH-like_DNA-bd_sf"/>
</dbReference>
<feature type="compositionally biased region" description="Low complexity" evidence="6">
    <location>
        <begin position="1"/>
        <end position="13"/>
    </location>
</feature>
<dbReference type="InterPro" id="IPR007627">
    <property type="entry name" value="RNA_pol_sigma70_r2"/>
</dbReference>
<keyword evidence="5" id="KW-0804">Transcription</keyword>
<proteinExistence type="inferred from homology"/>
<evidence type="ECO:0000259" key="8">
    <source>
        <dbReference type="Pfam" id="PF08281"/>
    </source>
</evidence>
<dbReference type="InterPro" id="IPR032710">
    <property type="entry name" value="NTF2-like_dom_sf"/>
</dbReference>
<evidence type="ECO:0000256" key="1">
    <source>
        <dbReference type="ARBA" id="ARBA00010641"/>
    </source>
</evidence>
<dbReference type="GO" id="GO:0003677">
    <property type="term" value="F:DNA binding"/>
    <property type="evidence" value="ECO:0007669"/>
    <property type="project" value="InterPro"/>
</dbReference>
<evidence type="ECO:0000259" key="7">
    <source>
        <dbReference type="Pfam" id="PF04542"/>
    </source>
</evidence>
<dbReference type="PANTHER" id="PTHR43133:SF65">
    <property type="entry name" value="ECF RNA POLYMERASE SIGMA FACTOR SIGG"/>
    <property type="match status" value="1"/>
</dbReference>
<dbReference type="SUPFAM" id="SSF88659">
    <property type="entry name" value="Sigma3 and sigma4 domains of RNA polymerase sigma factors"/>
    <property type="match status" value="1"/>
</dbReference>
<organism evidence="9 10">
    <name type="scientific">Micromonospora citrea</name>
    <dbReference type="NCBI Taxonomy" id="47855"/>
    <lineage>
        <taxon>Bacteria</taxon>
        <taxon>Bacillati</taxon>
        <taxon>Actinomycetota</taxon>
        <taxon>Actinomycetes</taxon>
        <taxon>Micromonosporales</taxon>
        <taxon>Micromonosporaceae</taxon>
        <taxon>Micromonospora</taxon>
    </lineage>
</organism>
<dbReference type="CDD" id="cd06171">
    <property type="entry name" value="Sigma70_r4"/>
    <property type="match status" value="1"/>
</dbReference>
<dbReference type="GO" id="GO:0016987">
    <property type="term" value="F:sigma factor activity"/>
    <property type="evidence" value="ECO:0007669"/>
    <property type="project" value="UniProtKB-KW"/>
</dbReference>
<comment type="subunit">
    <text evidence="2">Interacts transiently with the RNA polymerase catalytic core formed by RpoA, RpoB, RpoC and RpoZ (2 alpha, 1 beta, 1 beta' and 1 omega subunit) to form the RNA polymerase holoenzyme that can initiate transcription.</text>
</comment>
<dbReference type="Gene3D" id="3.10.450.50">
    <property type="match status" value="1"/>
</dbReference>
<keyword evidence="4" id="KW-0731">Sigma factor</keyword>
<dbReference type="Pfam" id="PF08281">
    <property type="entry name" value="Sigma70_r4_2"/>
    <property type="match status" value="1"/>
</dbReference>
<evidence type="ECO:0000256" key="3">
    <source>
        <dbReference type="ARBA" id="ARBA00023015"/>
    </source>
</evidence>
<dbReference type="GO" id="GO:0006352">
    <property type="term" value="P:DNA-templated transcription initiation"/>
    <property type="evidence" value="ECO:0007669"/>
    <property type="project" value="InterPro"/>
</dbReference>
<dbReference type="InterPro" id="IPR014284">
    <property type="entry name" value="RNA_pol_sigma-70_dom"/>
</dbReference>
<protein>
    <submittedName>
        <fullName evidence="9">RNA polymerase sigma-70 factor, ECF subfamily</fullName>
    </submittedName>
</protein>
<dbReference type="PANTHER" id="PTHR43133">
    <property type="entry name" value="RNA POLYMERASE ECF-TYPE SIGMA FACTO"/>
    <property type="match status" value="1"/>
</dbReference>
<dbReference type="OrthoDB" id="6689546at2"/>
<dbReference type="AlphaFoldDB" id="A0A1C6UBB8"/>
<dbReference type="SUPFAM" id="SSF88946">
    <property type="entry name" value="Sigma2 domain of RNA polymerase sigma factors"/>
    <property type="match status" value="1"/>
</dbReference>
<dbReference type="SUPFAM" id="SSF54427">
    <property type="entry name" value="NTF2-like"/>
    <property type="match status" value="1"/>
</dbReference>
<dbReference type="NCBIfam" id="NF006089">
    <property type="entry name" value="PRK08241.1"/>
    <property type="match status" value="1"/>
</dbReference>
<dbReference type="InterPro" id="IPR039425">
    <property type="entry name" value="RNA_pol_sigma-70-like"/>
</dbReference>
<comment type="similarity">
    <text evidence="1">Belongs to the sigma-70 factor family. ECF subfamily.</text>
</comment>
<dbReference type="Pfam" id="PF04542">
    <property type="entry name" value="Sigma70_r2"/>
    <property type="match status" value="1"/>
</dbReference>
<accession>A0A1C6UBB8</accession>
<dbReference type="InterPro" id="IPR013325">
    <property type="entry name" value="RNA_pol_sigma_r2"/>
</dbReference>
<evidence type="ECO:0000313" key="10">
    <source>
        <dbReference type="Proteomes" id="UP000199001"/>
    </source>
</evidence>
<evidence type="ECO:0000256" key="4">
    <source>
        <dbReference type="ARBA" id="ARBA00023082"/>
    </source>
</evidence>
<evidence type="ECO:0000256" key="5">
    <source>
        <dbReference type="ARBA" id="ARBA00023163"/>
    </source>
</evidence>
<dbReference type="Proteomes" id="UP000199001">
    <property type="component" value="Unassembled WGS sequence"/>
</dbReference>
<evidence type="ECO:0000256" key="2">
    <source>
        <dbReference type="ARBA" id="ARBA00011344"/>
    </source>
</evidence>
<sequence length="351" mass="37886">MTAATATSGAGVTDGERAGRDPDGATRAADATLERHRVELTGYCYRMLGSIFDAEDAVQETMLRAWRGRDGFQARSSTRTWLYRIATNVCLDQLRGRARRALPTEFGEPDAPVAAALGASTPDRWVGPAPDAAVLPAGDPAAVVESRESVRLAFVAALQHLPPRQRAVLILRDVLRWRADETAELTGATVAAVNSALQRARATMAAREDVPGAPLDQRQRDLLDRYVDSFERYDVDSLVALLREDAVQSMPPFALWLRGPVDIARWMLGPGAGCHGSRLVPVSANGGAAFGHYRPDPAGGHRPFGIILPAASAGRIVRLTHFLTPELFPVFGLPPRLGPRPGDPRSGRPER</sequence>
<gene>
    <name evidence="9" type="ORF">GA0070606_1753</name>
</gene>
<evidence type="ECO:0000256" key="6">
    <source>
        <dbReference type="SAM" id="MobiDB-lite"/>
    </source>
</evidence>
<dbReference type="Gene3D" id="1.10.1740.10">
    <property type="match status" value="1"/>
</dbReference>
<dbReference type="Gene3D" id="1.10.10.10">
    <property type="entry name" value="Winged helix-like DNA-binding domain superfamily/Winged helix DNA-binding domain"/>
    <property type="match status" value="1"/>
</dbReference>
<feature type="compositionally biased region" description="Basic and acidic residues" evidence="6">
    <location>
        <begin position="14"/>
        <end position="24"/>
    </location>
</feature>
<dbReference type="InterPro" id="IPR013324">
    <property type="entry name" value="RNA_pol_sigma_r3/r4-like"/>
</dbReference>
<dbReference type="NCBIfam" id="TIGR02960">
    <property type="entry name" value="SigX5"/>
    <property type="match status" value="1"/>
</dbReference>
<evidence type="ECO:0000313" key="9">
    <source>
        <dbReference type="EMBL" id="SCL51159.1"/>
    </source>
</evidence>